<dbReference type="InterPro" id="IPR001507">
    <property type="entry name" value="ZP_dom"/>
</dbReference>
<evidence type="ECO:0000256" key="3">
    <source>
        <dbReference type="ARBA" id="ARBA00022737"/>
    </source>
</evidence>
<dbReference type="PROSITE" id="PS01186">
    <property type="entry name" value="EGF_2"/>
    <property type="match status" value="1"/>
</dbReference>
<gene>
    <name evidence="8" type="ORF">GSOID_T00020410001</name>
</gene>
<keyword evidence="2" id="KW-0732">Signal</keyword>
<keyword evidence="4" id="KW-1015">Disulfide bond</keyword>
<evidence type="ECO:0008006" key="9">
    <source>
        <dbReference type="Google" id="ProtNLM"/>
    </source>
</evidence>
<evidence type="ECO:0000256" key="1">
    <source>
        <dbReference type="ARBA" id="ARBA00022536"/>
    </source>
</evidence>
<sequence>MENGEVEDVDECLNNPCHQNADCENTVGGFECSCKDGYHGTGLICDLTVNCFNDNGGCSHFCNIPTGCSCPGSCWTLDADNKTCIVNASKSAMKCESGSMDIIIDNCLYDDGKEYDLSLIDANCKLDSSTEEGFGVVVDFDDCGTIIEKQNSQVVMSQTVTVATFHKGALIEIPGKYDFECSYNSTYTISTKTVLEIDGSPREIFGENETGNFNFSLDLYSSNQYDSKLEAEDEINVGEKAFFGIQAENFPESLSFLIEKCSIEEIETSSSFDIISFPGCNNAVTSTSSPDPFITSGAEIKRFEFQSFTFTSSEKALAHEILKCEIRVCLKDDCADPDCDGNNGSSVRRRRNGLN</sequence>
<proteinExistence type="predicted"/>
<dbReference type="InterPro" id="IPR042235">
    <property type="entry name" value="ZP-C_dom"/>
</dbReference>
<dbReference type="InterPro" id="IPR055355">
    <property type="entry name" value="ZP-C"/>
</dbReference>
<dbReference type="GO" id="GO:0005509">
    <property type="term" value="F:calcium ion binding"/>
    <property type="evidence" value="ECO:0007669"/>
    <property type="project" value="InterPro"/>
</dbReference>
<keyword evidence="3" id="KW-0677">Repeat</keyword>
<dbReference type="InterPro" id="IPR018097">
    <property type="entry name" value="EGF_Ca-bd_CS"/>
</dbReference>
<evidence type="ECO:0000259" key="7">
    <source>
        <dbReference type="PROSITE" id="PS51034"/>
    </source>
</evidence>
<dbReference type="PANTHER" id="PTHR14002:SF43">
    <property type="entry name" value="DELTA-LIKE PROTEIN"/>
    <property type="match status" value="1"/>
</dbReference>
<dbReference type="Gene3D" id="2.10.25.10">
    <property type="entry name" value="Laminin"/>
    <property type="match status" value="1"/>
</dbReference>
<dbReference type="SMART" id="SM00181">
    <property type="entry name" value="EGF"/>
    <property type="match status" value="1"/>
</dbReference>
<dbReference type="InterPro" id="IPR001881">
    <property type="entry name" value="EGF-like_Ca-bd_dom"/>
</dbReference>
<comment type="caution">
    <text evidence="5">Lacks conserved residue(s) required for the propagation of feature annotation.</text>
</comment>
<keyword evidence="1 5" id="KW-0245">EGF-like domain</keyword>
<feature type="domain" description="EGF-like" evidence="6">
    <location>
        <begin position="8"/>
        <end position="46"/>
    </location>
</feature>
<dbReference type="Proteomes" id="UP000011014">
    <property type="component" value="Unassembled WGS sequence"/>
</dbReference>
<dbReference type="AlphaFoldDB" id="E4YWI1"/>
<dbReference type="InterPro" id="IPR024731">
    <property type="entry name" value="NELL2-like_EGF"/>
</dbReference>
<dbReference type="CDD" id="cd00054">
    <property type="entry name" value="EGF_CA"/>
    <property type="match status" value="1"/>
</dbReference>
<dbReference type="Pfam" id="PF12947">
    <property type="entry name" value="EGF_3"/>
    <property type="match status" value="1"/>
</dbReference>
<dbReference type="InterPro" id="IPR000152">
    <property type="entry name" value="EGF-type_Asp/Asn_hydroxyl_site"/>
</dbReference>
<dbReference type="Gene3D" id="2.60.40.3210">
    <property type="entry name" value="Zona pellucida, ZP-N domain"/>
    <property type="match status" value="1"/>
</dbReference>
<dbReference type="SUPFAM" id="SSF57196">
    <property type="entry name" value="EGF/Laminin"/>
    <property type="match status" value="1"/>
</dbReference>
<feature type="domain" description="ZP" evidence="7">
    <location>
        <begin position="94"/>
        <end position="346"/>
    </location>
</feature>
<evidence type="ECO:0000313" key="8">
    <source>
        <dbReference type="EMBL" id="CBY39816.1"/>
    </source>
</evidence>
<dbReference type="PROSITE" id="PS50026">
    <property type="entry name" value="EGF_3"/>
    <property type="match status" value="1"/>
</dbReference>
<evidence type="ECO:0000259" key="6">
    <source>
        <dbReference type="PROSITE" id="PS50026"/>
    </source>
</evidence>
<dbReference type="EMBL" id="FN655667">
    <property type="protein sequence ID" value="CBY39816.1"/>
    <property type="molecule type" value="Genomic_DNA"/>
</dbReference>
<organism evidence="8">
    <name type="scientific">Oikopleura dioica</name>
    <name type="common">Tunicate</name>
    <dbReference type="NCBI Taxonomy" id="34765"/>
    <lineage>
        <taxon>Eukaryota</taxon>
        <taxon>Metazoa</taxon>
        <taxon>Chordata</taxon>
        <taxon>Tunicata</taxon>
        <taxon>Appendicularia</taxon>
        <taxon>Copelata</taxon>
        <taxon>Oikopleuridae</taxon>
        <taxon>Oikopleura</taxon>
    </lineage>
</organism>
<protein>
    <recommendedName>
        <fullName evidence="9">ZP domain-containing protein</fullName>
    </recommendedName>
</protein>
<dbReference type="PROSITE" id="PS51034">
    <property type="entry name" value="ZP_2"/>
    <property type="match status" value="1"/>
</dbReference>
<dbReference type="SMART" id="SM00179">
    <property type="entry name" value="EGF_CA"/>
    <property type="match status" value="1"/>
</dbReference>
<dbReference type="PANTHER" id="PTHR14002">
    <property type="entry name" value="ENDOGLIN/TGF-BETA RECEPTOR TYPE III"/>
    <property type="match status" value="1"/>
</dbReference>
<dbReference type="InterPro" id="IPR000742">
    <property type="entry name" value="EGF"/>
</dbReference>
<evidence type="ECO:0000256" key="4">
    <source>
        <dbReference type="ARBA" id="ARBA00023157"/>
    </source>
</evidence>
<name>E4YWI1_OIKDI</name>
<dbReference type="PROSITE" id="PS00010">
    <property type="entry name" value="ASX_HYDROXYL"/>
    <property type="match status" value="1"/>
</dbReference>
<dbReference type="Gene3D" id="2.60.40.4100">
    <property type="entry name" value="Zona pellucida, ZP-C domain"/>
    <property type="match status" value="1"/>
</dbReference>
<dbReference type="Pfam" id="PF00100">
    <property type="entry name" value="Zona_pellucida"/>
    <property type="match status" value="1"/>
</dbReference>
<dbReference type="FunFam" id="2.10.25.10:FF:000038">
    <property type="entry name" value="Fibrillin 2"/>
    <property type="match status" value="1"/>
</dbReference>
<reference evidence="8" key="1">
    <citation type="journal article" date="2010" name="Science">
        <title>Plasticity of animal genome architecture unmasked by rapid evolution of a pelagic tunicate.</title>
        <authorList>
            <person name="Denoeud F."/>
            <person name="Henriet S."/>
            <person name="Mungpakdee S."/>
            <person name="Aury J.M."/>
            <person name="Da Silva C."/>
            <person name="Brinkmann H."/>
            <person name="Mikhaleva J."/>
            <person name="Olsen L.C."/>
            <person name="Jubin C."/>
            <person name="Canestro C."/>
            <person name="Bouquet J.M."/>
            <person name="Danks G."/>
            <person name="Poulain J."/>
            <person name="Campsteijn C."/>
            <person name="Adamski M."/>
            <person name="Cross I."/>
            <person name="Yadetie F."/>
            <person name="Muffato M."/>
            <person name="Louis A."/>
            <person name="Butcher S."/>
            <person name="Tsagkogeorga G."/>
            <person name="Konrad A."/>
            <person name="Singh S."/>
            <person name="Jensen M.F."/>
            <person name="Cong E.H."/>
            <person name="Eikeseth-Otteraa H."/>
            <person name="Noel B."/>
            <person name="Anthouard V."/>
            <person name="Porcel B.M."/>
            <person name="Kachouri-Lafond R."/>
            <person name="Nishino A."/>
            <person name="Ugolini M."/>
            <person name="Chourrout P."/>
            <person name="Nishida H."/>
            <person name="Aasland R."/>
            <person name="Huzurbazar S."/>
            <person name="Westhof E."/>
            <person name="Delsuc F."/>
            <person name="Lehrach H."/>
            <person name="Reinhardt R."/>
            <person name="Weissenbach J."/>
            <person name="Roy S.W."/>
            <person name="Artiguenave F."/>
            <person name="Postlethwait J.H."/>
            <person name="Manak J.R."/>
            <person name="Thompson E.M."/>
            <person name="Jaillon O."/>
            <person name="Du Pasquier L."/>
            <person name="Boudinot P."/>
            <person name="Liberles D.A."/>
            <person name="Volff J.N."/>
            <person name="Philippe H."/>
            <person name="Lenhard B."/>
            <person name="Roest Crollius H."/>
            <person name="Wincker P."/>
            <person name="Chourrout D."/>
        </authorList>
    </citation>
    <scope>NUCLEOTIDE SEQUENCE [LARGE SCALE GENOMIC DNA]</scope>
</reference>
<evidence type="ECO:0000256" key="5">
    <source>
        <dbReference type="PROSITE-ProRule" id="PRU00076"/>
    </source>
</evidence>
<accession>E4YWI1</accession>
<dbReference type="PROSITE" id="PS01187">
    <property type="entry name" value="EGF_CA"/>
    <property type="match status" value="1"/>
</dbReference>
<evidence type="ECO:0000256" key="2">
    <source>
        <dbReference type="ARBA" id="ARBA00022729"/>
    </source>
</evidence>
<dbReference type="SMART" id="SM00241">
    <property type="entry name" value="ZP"/>
    <property type="match status" value="1"/>
</dbReference>